<comment type="caution">
    <text evidence="2">The sequence shown here is derived from an EMBL/GenBank/DDBJ whole genome shotgun (WGS) entry which is preliminary data.</text>
</comment>
<gene>
    <name evidence="2" type="ORF">QJ048_10615</name>
</gene>
<keyword evidence="1" id="KW-0732">Signal</keyword>
<feature type="chain" id="PRO_5046076427" description="Lipoprotein" evidence="1">
    <location>
        <begin position="24"/>
        <end position="253"/>
    </location>
</feature>
<organism evidence="2 3">
    <name type="scientific">Pinibacter soli</name>
    <dbReference type="NCBI Taxonomy" id="3044211"/>
    <lineage>
        <taxon>Bacteria</taxon>
        <taxon>Pseudomonadati</taxon>
        <taxon>Bacteroidota</taxon>
        <taxon>Chitinophagia</taxon>
        <taxon>Chitinophagales</taxon>
        <taxon>Chitinophagaceae</taxon>
        <taxon>Pinibacter</taxon>
    </lineage>
</organism>
<name>A0ABT6RCC7_9BACT</name>
<dbReference type="EMBL" id="JASBRG010000006">
    <property type="protein sequence ID" value="MDI3320227.1"/>
    <property type="molecule type" value="Genomic_DNA"/>
</dbReference>
<protein>
    <recommendedName>
        <fullName evidence="4">Lipoprotein</fullName>
    </recommendedName>
</protein>
<feature type="signal peptide" evidence="1">
    <location>
        <begin position="1"/>
        <end position="23"/>
    </location>
</feature>
<evidence type="ECO:0000256" key="1">
    <source>
        <dbReference type="SAM" id="SignalP"/>
    </source>
</evidence>
<evidence type="ECO:0000313" key="3">
    <source>
        <dbReference type="Proteomes" id="UP001226434"/>
    </source>
</evidence>
<evidence type="ECO:0008006" key="4">
    <source>
        <dbReference type="Google" id="ProtNLM"/>
    </source>
</evidence>
<dbReference type="RefSeq" id="WP_282334325.1">
    <property type="nucleotide sequence ID" value="NZ_JASBRG010000006.1"/>
</dbReference>
<evidence type="ECO:0000313" key="2">
    <source>
        <dbReference type="EMBL" id="MDI3320227.1"/>
    </source>
</evidence>
<accession>A0ABT6RCC7</accession>
<reference evidence="2 3" key="1">
    <citation type="submission" date="2023-05" db="EMBL/GenBank/DDBJ databases">
        <title>Genome sequence of Pinibacter sp. MAH-24.</title>
        <authorList>
            <person name="Huq M.A."/>
        </authorList>
    </citation>
    <scope>NUCLEOTIDE SEQUENCE [LARGE SCALE GENOMIC DNA]</scope>
    <source>
        <strain evidence="2 3">MAH-24</strain>
    </source>
</reference>
<proteinExistence type="predicted"/>
<dbReference type="Proteomes" id="UP001226434">
    <property type="component" value="Unassembled WGS sequence"/>
</dbReference>
<keyword evidence="3" id="KW-1185">Reference proteome</keyword>
<sequence>MKKFLVPIAVCAAIICFTGCATTADRLAKIWFFTHHTGGDETTMKLEPTSFLNLQPNGTYTSCLTSFDDGQWTATSNEIILKSNHHTTNKLAIGALMTDELVINYIGSNTNYNFEGCDDTFKTDNDNPFSVVNNLWRIKPTHAESDKQISARLKNHLHFWEKYFEWALDTKKHSIDVRSTPSVIKIYGNGLSLKHYEDQSEAWKNCFYDSTDCVKATVQMQNFLRKTDIAWPHSDNPFKMFLSAFQQMNEKFE</sequence>